<accession>A0A3G8ZLY4</accession>
<dbReference type="SUPFAM" id="SSF53474">
    <property type="entry name" value="alpha/beta-Hydrolases"/>
    <property type="match status" value="1"/>
</dbReference>
<keyword evidence="4" id="KW-1185">Reference proteome</keyword>
<proteinExistence type="predicted"/>
<name>A0A3G8ZLY4_9ACTN</name>
<evidence type="ECO:0000256" key="1">
    <source>
        <dbReference type="SAM" id="MobiDB-lite"/>
    </source>
</evidence>
<feature type="compositionally biased region" description="Polar residues" evidence="1">
    <location>
        <begin position="184"/>
        <end position="208"/>
    </location>
</feature>
<feature type="transmembrane region" description="Helical" evidence="2">
    <location>
        <begin position="6"/>
        <end position="29"/>
    </location>
</feature>
<dbReference type="Pfam" id="PF00756">
    <property type="entry name" value="Esterase"/>
    <property type="match status" value="1"/>
</dbReference>
<dbReference type="PANTHER" id="PTHR48098:SF1">
    <property type="entry name" value="DIACYLGLYCEROL ACYLTRANSFERASE_MYCOLYLTRANSFERASE AG85A"/>
    <property type="match status" value="1"/>
</dbReference>
<evidence type="ECO:0000256" key="2">
    <source>
        <dbReference type="SAM" id="Phobius"/>
    </source>
</evidence>
<dbReference type="InterPro" id="IPR000801">
    <property type="entry name" value="Esterase-like"/>
</dbReference>
<reference evidence="3 4" key="1">
    <citation type="submission" date="2018-11" db="EMBL/GenBank/DDBJ databases">
        <authorList>
            <person name="Da X."/>
        </authorList>
    </citation>
    <scope>NUCLEOTIDE SEQUENCE [LARGE SCALE GENOMIC DNA]</scope>
    <source>
        <strain evidence="3 4">S14-144</strain>
    </source>
</reference>
<organism evidence="3 4">
    <name type="scientific">Nakamurella antarctica</name>
    <dbReference type="NCBI Taxonomy" id="1902245"/>
    <lineage>
        <taxon>Bacteria</taxon>
        <taxon>Bacillati</taxon>
        <taxon>Actinomycetota</taxon>
        <taxon>Actinomycetes</taxon>
        <taxon>Nakamurellales</taxon>
        <taxon>Nakamurellaceae</taxon>
        <taxon>Nakamurella</taxon>
    </lineage>
</organism>
<protein>
    <submittedName>
        <fullName evidence="3">Alpha/beta fold hydrolase</fullName>
    </submittedName>
</protein>
<keyword evidence="3" id="KW-0378">Hydrolase</keyword>
<dbReference type="GO" id="GO:0016747">
    <property type="term" value="F:acyltransferase activity, transferring groups other than amino-acyl groups"/>
    <property type="evidence" value="ECO:0007669"/>
    <property type="project" value="TreeGrafter"/>
</dbReference>
<dbReference type="RefSeq" id="WP_124799271.1">
    <property type="nucleotide sequence ID" value="NZ_CP034170.1"/>
</dbReference>
<dbReference type="Proteomes" id="UP000268084">
    <property type="component" value="Chromosome"/>
</dbReference>
<dbReference type="KEGG" id="nak:EH165_09640"/>
<dbReference type="GO" id="GO:0016787">
    <property type="term" value="F:hydrolase activity"/>
    <property type="evidence" value="ECO:0007669"/>
    <property type="project" value="UniProtKB-KW"/>
</dbReference>
<feature type="transmembrane region" description="Helical" evidence="2">
    <location>
        <begin position="130"/>
        <end position="149"/>
    </location>
</feature>
<keyword evidence="2" id="KW-1133">Transmembrane helix</keyword>
<reference evidence="3 4" key="2">
    <citation type="submission" date="2018-12" db="EMBL/GenBank/DDBJ databases">
        <title>Nakamurella antarcticus sp. nov., isolated from Antarctica South Shetland Islands soil.</title>
        <authorList>
            <person name="Peng F."/>
        </authorList>
    </citation>
    <scope>NUCLEOTIDE SEQUENCE [LARGE SCALE GENOMIC DNA]</scope>
    <source>
        <strain evidence="3 4">S14-144</strain>
    </source>
</reference>
<gene>
    <name evidence="3" type="ORF">EH165_09640</name>
</gene>
<evidence type="ECO:0000313" key="3">
    <source>
        <dbReference type="EMBL" id="AZI58362.1"/>
    </source>
</evidence>
<evidence type="ECO:0000313" key="4">
    <source>
        <dbReference type="Proteomes" id="UP000268084"/>
    </source>
</evidence>
<feature type="compositionally biased region" description="Low complexity" evidence="1">
    <location>
        <begin position="214"/>
        <end position="226"/>
    </location>
</feature>
<dbReference type="InterPro" id="IPR050583">
    <property type="entry name" value="Mycobacterial_A85_antigen"/>
</dbReference>
<keyword evidence="2" id="KW-0812">Transmembrane</keyword>
<dbReference type="Gene3D" id="3.40.50.1820">
    <property type="entry name" value="alpha/beta hydrolase"/>
    <property type="match status" value="1"/>
</dbReference>
<dbReference type="AlphaFoldDB" id="A0A3G8ZLY4"/>
<dbReference type="EMBL" id="CP034170">
    <property type="protein sequence ID" value="AZI58362.1"/>
    <property type="molecule type" value="Genomic_DNA"/>
</dbReference>
<dbReference type="PANTHER" id="PTHR48098">
    <property type="entry name" value="ENTEROCHELIN ESTERASE-RELATED"/>
    <property type="match status" value="1"/>
</dbReference>
<feature type="transmembrane region" description="Helical" evidence="2">
    <location>
        <begin position="79"/>
        <end position="98"/>
    </location>
</feature>
<feature type="transmembrane region" description="Helical" evidence="2">
    <location>
        <begin position="41"/>
        <end position="64"/>
    </location>
</feature>
<feature type="region of interest" description="Disordered" evidence="1">
    <location>
        <begin position="180"/>
        <end position="257"/>
    </location>
</feature>
<feature type="compositionally biased region" description="Pro residues" evidence="1">
    <location>
        <begin position="227"/>
        <end position="247"/>
    </location>
</feature>
<keyword evidence="2" id="KW-0472">Membrane</keyword>
<dbReference type="InterPro" id="IPR029058">
    <property type="entry name" value="AB_hydrolase_fold"/>
</dbReference>
<sequence length="533" mass="55515">MSHPLSWSLFSGPLPILLWITAALALIFLGRLVTKRLPRRLMLTVSVVALLGTATAVALLAWIVDDVWRPFPEALPIEVLGWLGVAILGIGLGIAAIWKTARRCAGTHQLIEQPRRLHGRAKRSVARREAAWQIPMAILAAVAMVLAGLNQVNRFYGYYPTTEAALGLALPQEAPLPPFIPGTVASSTQSTPAMSPSQADGTATSANGSPAAGPRSSTPSTVTTSAPTPPPNAPSAEVTPPPAPPTPATWVPPVDLPKAGTLTQVDIPGTTSGFAARQGWVYLPPAYLTANRPLLPVLMLIPGQPGDPRDWLNGGQAAATMDAYAAAHKGLAPIVVMPDPLGSTTANPLCADTAFGKSDTYLTQDVPAWISQHIQANPDTSLWAVGGFSFGGTCSVQLAAAHPKLFPTFLDISGQDAPTLGTKKETIDKAFAGDVEAYAKVNPIDLFDKAAASLATSPYIGMVGLMGIGEADHTYGPELRKVRAAAESAGVKVATLQVAGAHDWYVASAALSQAMPWLGGRMGLTGPVPLPAT</sequence>
<dbReference type="OrthoDB" id="3723842at2"/>